<organism evidence="2 3">
    <name type="scientific">Streptomyces viridochromogenes Tue57</name>
    <dbReference type="NCBI Taxonomy" id="1160705"/>
    <lineage>
        <taxon>Bacteria</taxon>
        <taxon>Bacillati</taxon>
        <taxon>Actinomycetota</taxon>
        <taxon>Actinomycetes</taxon>
        <taxon>Kitasatosporales</taxon>
        <taxon>Streptomycetaceae</taxon>
        <taxon>Streptomyces</taxon>
    </lineage>
</organism>
<dbReference type="Proteomes" id="UP000011205">
    <property type="component" value="Unassembled WGS sequence"/>
</dbReference>
<evidence type="ECO:0000313" key="3">
    <source>
        <dbReference type="Proteomes" id="UP000011205"/>
    </source>
</evidence>
<protein>
    <submittedName>
        <fullName evidence="2">Uncharacterized protein</fullName>
    </submittedName>
</protein>
<feature type="region of interest" description="Disordered" evidence="1">
    <location>
        <begin position="1"/>
        <end position="34"/>
    </location>
</feature>
<dbReference type="EMBL" id="AMLP01000061">
    <property type="protein sequence ID" value="ELS57348.1"/>
    <property type="molecule type" value="Genomic_DNA"/>
</dbReference>
<dbReference type="AlphaFoldDB" id="L8PMP7"/>
<gene>
    <name evidence="2" type="ORF">STVIR_1789</name>
</gene>
<dbReference type="PATRIC" id="fig|1160705.3.peg.1785"/>
<evidence type="ECO:0000256" key="1">
    <source>
        <dbReference type="SAM" id="MobiDB-lite"/>
    </source>
</evidence>
<sequence>MRQTPLTGGGRLIVNGQLPSTDTGLKVNGIQRGD</sequence>
<accession>L8PMP7</accession>
<name>L8PMP7_STRVR</name>
<proteinExistence type="predicted"/>
<comment type="caution">
    <text evidence="2">The sequence shown here is derived from an EMBL/GenBank/DDBJ whole genome shotgun (WGS) entry which is preliminary data.</text>
</comment>
<reference evidence="2 3" key="1">
    <citation type="journal article" date="2013" name="Genome Announc.">
        <title>Draft Genome Sequence of Streptomyces viridochromogenes Strain Tu57, Producer of Avilamycin.</title>
        <authorList>
            <person name="Gruning B.A."/>
            <person name="Erxleben A."/>
            <person name="Hahnlein A."/>
            <person name="Gunther S."/>
        </authorList>
    </citation>
    <scope>NUCLEOTIDE SEQUENCE [LARGE SCALE GENOMIC DNA]</scope>
    <source>
        <strain evidence="2 3">Tue57</strain>
    </source>
</reference>
<evidence type="ECO:0000313" key="2">
    <source>
        <dbReference type="EMBL" id="ELS57348.1"/>
    </source>
</evidence>